<gene>
    <name evidence="7" type="ORF">AOQ84DRAFT_424214</name>
</gene>
<evidence type="ECO:0000256" key="5">
    <source>
        <dbReference type="SAM" id="Phobius"/>
    </source>
</evidence>
<name>A0A8E2JM33_9PEZI</name>
<dbReference type="Gene3D" id="3.40.50.12780">
    <property type="entry name" value="N-terminal domain of ligase-like"/>
    <property type="match status" value="1"/>
</dbReference>
<accession>A0A8E2JM33</accession>
<proteinExistence type="inferred from homology"/>
<reference evidence="7 8" key="1">
    <citation type="journal article" date="2016" name="Nat. Commun.">
        <title>Ectomycorrhizal ecology is imprinted in the genome of the dominant symbiotic fungus Cenococcum geophilum.</title>
        <authorList>
            <consortium name="DOE Joint Genome Institute"/>
            <person name="Peter M."/>
            <person name="Kohler A."/>
            <person name="Ohm R.A."/>
            <person name="Kuo A."/>
            <person name="Krutzmann J."/>
            <person name="Morin E."/>
            <person name="Arend M."/>
            <person name="Barry K.W."/>
            <person name="Binder M."/>
            <person name="Choi C."/>
            <person name="Clum A."/>
            <person name="Copeland A."/>
            <person name="Grisel N."/>
            <person name="Haridas S."/>
            <person name="Kipfer T."/>
            <person name="LaButti K."/>
            <person name="Lindquist E."/>
            <person name="Lipzen A."/>
            <person name="Maire R."/>
            <person name="Meier B."/>
            <person name="Mihaltcheva S."/>
            <person name="Molinier V."/>
            <person name="Murat C."/>
            <person name="Poggeler S."/>
            <person name="Quandt C.A."/>
            <person name="Sperisen C."/>
            <person name="Tritt A."/>
            <person name="Tisserant E."/>
            <person name="Crous P.W."/>
            <person name="Henrissat B."/>
            <person name="Nehls U."/>
            <person name="Egli S."/>
            <person name="Spatafora J.W."/>
            <person name="Grigoriev I.V."/>
            <person name="Martin F.M."/>
        </authorList>
    </citation>
    <scope>NUCLEOTIDE SEQUENCE [LARGE SCALE GENOMIC DNA]</scope>
    <source>
        <strain evidence="7 8">CBS 207.34</strain>
    </source>
</reference>
<dbReference type="Pfam" id="PF00501">
    <property type="entry name" value="AMP-binding"/>
    <property type="match status" value="1"/>
</dbReference>
<dbReference type="NCBIfam" id="TIGR01217">
    <property type="entry name" value="ac_ac_CoA_syn"/>
    <property type="match status" value="1"/>
</dbReference>
<evidence type="ECO:0000256" key="2">
    <source>
        <dbReference type="ARBA" id="ARBA00022598"/>
    </source>
</evidence>
<dbReference type="SUPFAM" id="SSF56801">
    <property type="entry name" value="Acetyl-CoA synthetase-like"/>
    <property type="match status" value="1"/>
</dbReference>
<dbReference type="InterPro" id="IPR042099">
    <property type="entry name" value="ANL_N_sf"/>
</dbReference>
<keyword evidence="5" id="KW-0472">Membrane</keyword>
<sequence length="699" mass="77435">MTQGRAPIWQPKHDDLHSSAMAKFKNYVNKRYGLSLKNYLELHAWSVDAETAGDFWLALFNFLDMRATNPPHYGKMCPSLKFFPGATMNFAGSILLDRDSNGRAILEVEEVSLDATIITWGELYSKVGRVADAMRNIGVKTGDRIAAVVGNTSQPIILCLSALSIGALWSSISPDFGVHGILDRLMQTKPKLVFSDTSVVYNGKHRDLMDTVRTWAKTISKVEETANIILTSSNSEQADSIDKGMTYSEFLSKGTGKKLVFEKLPFSQPAFIFYSAGTTGAPKCILHSAGGVLLQVKKDYTLQIGLQPGDLMFQYTTTAWIMWAFVLSALSTGAAVVVYFGSPLYPDLGFLPKLISKLKVNVFGTSAKYLTDLMDSNKRPQDELDLSTLHTVTSKASALPPDVAEWFYAKAFPPNIHLVSGSGGTDCSCAFVCGSPLLPLYSDEIQCKVLGMAVDVFDPNNSEGKSIQMSNEPGELVVKQPFPSQPLTFWGPDGDAKYEEAYSSTFGPKVWVQGDLIRISTTTGRIQMLDRPDGVLNPSGVRFGSAEIYAIVRLFPEIADSVCVGQRRPQDRDESVVLFLKMSLGQKRTQQLKDKLKAEIGKGLSRRHVPKYIFYVDDIPYSYVGKKLEILVKNIISGRGAKINVMANPECLVASRCSITWRRWRERWMLRKSRDYDSCFKGVLREISCSVVLSPGFLF</sequence>
<feature type="domain" description="AMP-dependent synthetase/ligase" evidence="6">
    <location>
        <begin position="115"/>
        <end position="481"/>
    </location>
</feature>
<evidence type="ECO:0000313" key="7">
    <source>
        <dbReference type="EMBL" id="OCL02148.1"/>
    </source>
</evidence>
<dbReference type="InterPro" id="IPR005914">
    <property type="entry name" value="Acac_CoA_synth"/>
</dbReference>
<evidence type="ECO:0000259" key="6">
    <source>
        <dbReference type="Pfam" id="PF00501"/>
    </source>
</evidence>
<evidence type="ECO:0000256" key="3">
    <source>
        <dbReference type="ARBA" id="ARBA00022741"/>
    </source>
</evidence>
<evidence type="ECO:0000313" key="8">
    <source>
        <dbReference type="Proteomes" id="UP000250140"/>
    </source>
</evidence>
<dbReference type="InterPro" id="IPR045851">
    <property type="entry name" value="AMP-bd_C_sf"/>
</dbReference>
<keyword evidence="8" id="KW-1185">Reference proteome</keyword>
<dbReference type="PROSITE" id="PS00455">
    <property type="entry name" value="AMP_BINDING"/>
    <property type="match status" value="1"/>
</dbReference>
<evidence type="ECO:0000256" key="4">
    <source>
        <dbReference type="ARBA" id="ARBA00022840"/>
    </source>
</evidence>
<dbReference type="InterPro" id="IPR000873">
    <property type="entry name" value="AMP-dep_synth/lig_dom"/>
</dbReference>
<dbReference type="PANTHER" id="PTHR42921">
    <property type="entry name" value="ACETOACETYL-COA SYNTHETASE"/>
    <property type="match status" value="1"/>
</dbReference>
<keyword evidence="4" id="KW-0067">ATP-binding</keyword>
<protein>
    <submittedName>
        <fullName evidence="7">Acetoacetyl-synthase</fullName>
    </submittedName>
</protein>
<dbReference type="OrthoDB" id="10253869at2759"/>
<feature type="transmembrane region" description="Helical" evidence="5">
    <location>
        <begin position="320"/>
        <end position="341"/>
    </location>
</feature>
<keyword evidence="5" id="KW-1133">Transmembrane helix</keyword>
<dbReference type="InterPro" id="IPR020845">
    <property type="entry name" value="AMP-binding_CS"/>
</dbReference>
<keyword evidence="3" id="KW-0547">Nucleotide-binding</keyword>
<evidence type="ECO:0000256" key="1">
    <source>
        <dbReference type="ARBA" id="ARBA00006432"/>
    </source>
</evidence>
<comment type="similarity">
    <text evidence="1">Belongs to the ATP-dependent AMP-binding enzyme family.</text>
</comment>
<dbReference type="GO" id="GO:0030729">
    <property type="term" value="F:acetoacetate-CoA ligase activity"/>
    <property type="evidence" value="ECO:0007669"/>
    <property type="project" value="InterPro"/>
</dbReference>
<dbReference type="Proteomes" id="UP000250140">
    <property type="component" value="Unassembled WGS sequence"/>
</dbReference>
<organism evidence="7 8">
    <name type="scientific">Glonium stellatum</name>
    <dbReference type="NCBI Taxonomy" id="574774"/>
    <lineage>
        <taxon>Eukaryota</taxon>
        <taxon>Fungi</taxon>
        <taxon>Dikarya</taxon>
        <taxon>Ascomycota</taxon>
        <taxon>Pezizomycotina</taxon>
        <taxon>Dothideomycetes</taxon>
        <taxon>Pleosporomycetidae</taxon>
        <taxon>Gloniales</taxon>
        <taxon>Gloniaceae</taxon>
        <taxon>Glonium</taxon>
    </lineage>
</organism>
<keyword evidence="2" id="KW-0436">Ligase</keyword>
<dbReference type="AlphaFoldDB" id="A0A8E2JM33"/>
<keyword evidence="5" id="KW-0812">Transmembrane</keyword>
<dbReference type="EMBL" id="KV750995">
    <property type="protein sequence ID" value="OCL02148.1"/>
    <property type="molecule type" value="Genomic_DNA"/>
</dbReference>
<dbReference type="GO" id="GO:0005524">
    <property type="term" value="F:ATP binding"/>
    <property type="evidence" value="ECO:0007669"/>
    <property type="project" value="UniProtKB-KW"/>
</dbReference>
<dbReference type="Gene3D" id="3.30.300.30">
    <property type="match status" value="1"/>
</dbReference>
<dbReference type="GO" id="GO:0006629">
    <property type="term" value="P:lipid metabolic process"/>
    <property type="evidence" value="ECO:0007669"/>
    <property type="project" value="InterPro"/>
</dbReference>
<dbReference type="PANTHER" id="PTHR42921:SF1">
    <property type="entry name" value="ACETOACETYL-COA SYNTHETASE"/>
    <property type="match status" value="1"/>
</dbReference>